<evidence type="ECO:0000313" key="4">
    <source>
        <dbReference type="EMBL" id="CAF4165953.1"/>
    </source>
</evidence>
<dbReference type="Proteomes" id="UP000682733">
    <property type="component" value="Unassembled WGS sequence"/>
</dbReference>
<feature type="non-terminal residue" evidence="3">
    <location>
        <position position="1"/>
    </location>
</feature>
<keyword evidence="6" id="KW-1185">Reference proteome</keyword>
<name>A0A815T6P2_9BILA</name>
<evidence type="ECO:0000313" key="2">
    <source>
        <dbReference type="EMBL" id="CAF1355619.1"/>
    </source>
</evidence>
<feature type="compositionally biased region" description="Basic and acidic residues" evidence="1">
    <location>
        <begin position="59"/>
        <end position="89"/>
    </location>
</feature>
<dbReference type="EMBL" id="CAJNOK010022945">
    <property type="protein sequence ID" value="CAF1355619.1"/>
    <property type="molecule type" value="Genomic_DNA"/>
</dbReference>
<dbReference type="EMBL" id="CAJOBA010044592">
    <property type="protein sequence ID" value="CAF4165953.1"/>
    <property type="molecule type" value="Genomic_DNA"/>
</dbReference>
<dbReference type="Proteomes" id="UP000681722">
    <property type="component" value="Unassembled WGS sequence"/>
</dbReference>
<evidence type="ECO:0000313" key="5">
    <source>
        <dbReference type="EMBL" id="CAF4363119.1"/>
    </source>
</evidence>
<sequence length="89" mass="10498">RQAQQKYLMAAHEIIENCCSQLNNEWPSKQTNELKADQNNNDNNVSFEMENEPYEEQQPELKENDSYNENGEKHENYTDGQEEKNEGET</sequence>
<dbReference type="Proteomes" id="UP000677228">
    <property type="component" value="Unassembled WGS sequence"/>
</dbReference>
<dbReference type="EMBL" id="CAJOBC010087981">
    <property type="protein sequence ID" value="CAF4363119.1"/>
    <property type="molecule type" value="Genomic_DNA"/>
</dbReference>
<evidence type="ECO:0000313" key="6">
    <source>
        <dbReference type="Proteomes" id="UP000663829"/>
    </source>
</evidence>
<dbReference type="AlphaFoldDB" id="A0A815T6P2"/>
<reference evidence="3" key="1">
    <citation type="submission" date="2021-02" db="EMBL/GenBank/DDBJ databases">
        <authorList>
            <person name="Nowell W R."/>
        </authorList>
    </citation>
    <scope>NUCLEOTIDE SEQUENCE</scope>
</reference>
<dbReference type="EMBL" id="CAJNOQ010022464">
    <property type="protein sequence ID" value="CAF1501537.1"/>
    <property type="molecule type" value="Genomic_DNA"/>
</dbReference>
<accession>A0A815T6P2</accession>
<protein>
    <submittedName>
        <fullName evidence="3">Uncharacterized protein</fullName>
    </submittedName>
</protein>
<proteinExistence type="predicted"/>
<dbReference type="Proteomes" id="UP000663829">
    <property type="component" value="Unassembled WGS sequence"/>
</dbReference>
<organism evidence="3 6">
    <name type="scientific">Didymodactylos carnosus</name>
    <dbReference type="NCBI Taxonomy" id="1234261"/>
    <lineage>
        <taxon>Eukaryota</taxon>
        <taxon>Metazoa</taxon>
        <taxon>Spiralia</taxon>
        <taxon>Gnathifera</taxon>
        <taxon>Rotifera</taxon>
        <taxon>Eurotatoria</taxon>
        <taxon>Bdelloidea</taxon>
        <taxon>Philodinida</taxon>
        <taxon>Philodinidae</taxon>
        <taxon>Didymodactylos</taxon>
    </lineage>
</organism>
<feature type="compositionally biased region" description="Acidic residues" evidence="1">
    <location>
        <begin position="49"/>
        <end position="58"/>
    </location>
</feature>
<feature type="region of interest" description="Disordered" evidence="1">
    <location>
        <begin position="29"/>
        <end position="89"/>
    </location>
</feature>
<comment type="caution">
    <text evidence="3">The sequence shown here is derived from an EMBL/GenBank/DDBJ whole genome shotgun (WGS) entry which is preliminary data.</text>
</comment>
<gene>
    <name evidence="3" type="ORF">GPM918_LOCUS36703</name>
    <name evidence="2" type="ORF">OVA965_LOCUS31004</name>
    <name evidence="5" type="ORF">SRO942_LOCUS37449</name>
    <name evidence="4" type="ORF">TMI583_LOCUS31822</name>
</gene>
<evidence type="ECO:0000313" key="3">
    <source>
        <dbReference type="EMBL" id="CAF1501537.1"/>
    </source>
</evidence>
<evidence type="ECO:0000256" key="1">
    <source>
        <dbReference type="SAM" id="MobiDB-lite"/>
    </source>
</evidence>
<feature type="compositionally biased region" description="Polar residues" evidence="1">
    <location>
        <begin position="29"/>
        <end position="46"/>
    </location>
</feature>